<dbReference type="AlphaFoldDB" id="A0A6J4PWK0"/>
<feature type="compositionally biased region" description="Basic and acidic residues" evidence="1">
    <location>
        <begin position="47"/>
        <end position="60"/>
    </location>
</feature>
<organism evidence="2">
    <name type="scientific">uncultured Rubrobacteraceae bacterium</name>
    <dbReference type="NCBI Taxonomy" id="349277"/>
    <lineage>
        <taxon>Bacteria</taxon>
        <taxon>Bacillati</taxon>
        <taxon>Actinomycetota</taxon>
        <taxon>Rubrobacteria</taxon>
        <taxon>Rubrobacterales</taxon>
        <taxon>Rubrobacteraceae</taxon>
        <taxon>environmental samples</taxon>
    </lineage>
</organism>
<feature type="non-terminal residue" evidence="2">
    <location>
        <position position="70"/>
    </location>
</feature>
<reference evidence="2" key="1">
    <citation type="submission" date="2020-02" db="EMBL/GenBank/DDBJ databases">
        <authorList>
            <person name="Meier V. D."/>
        </authorList>
    </citation>
    <scope>NUCLEOTIDE SEQUENCE</scope>
    <source>
        <strain evidence="2">AVDCRST_MAG03</strain>
    </source>
</reference>
<feature type="region of interest" description="Disordered" evidence="1">
    <location>
        <begin position="1"/>
        <end position="70"/>
    </location>
</feature>
<feature type="non-terminal residue" evidence="2">
    <location>
        <position position="1"/>
    </location>
</feature>
<name>A0A6J4PWK0_9ACTN</name>
<evidence type="ECO:0000313" key="2">
    <source>
        <dbReference type="EMBL" id="CAA9423852.1"/>
    </source>
</evidence>
<evidence type="ECO:0000256" key="1">
    <source>
        <dbReference type="SAM" id="MobiDB-lite"/>
    </source>
</evidence>
<feature type="compositionally biased region" description="Basic residues" evidence="1">
    <location>
        <begin position="22"/>
        <end position="32"/>
    </location>
</feature>
<feature type="compositionally biased region" description="Pro residues" evidence="1">
    <location>
        <begin position="61"/>
        <end position="70"/>
    </location>
</feature>
<protein>
    <submittedName>
        <fullName evidence="2">Uncharacterized protein</fullName>
    </submittedName>
</protein>
<sequence length="70" mass="7942">GIRPEKTRQGRPRSPAPGVRPRQPRRRPRRRPPPGPARRPSGHSPRRLGEHAKSPPRLRESPPPVYRAGL</sequence>
<gene>
    <name evidence="2" type="ORF">AVDCRST_MAG03-2740</name>
</gene>
<accession>A0A6J4PWK0</accession>
<proteinExistence type="predicted"/>
<dbReference type="EMBL" id="CADCUT010000164">
    <property type="protein sequence ID" value="CAA9423852.1"/>
    <property type="molecule type" value="Genomic_DNA"/>
</dbReference>